<keyword evidence="1" id="KW-0175">Coiled coil</keyword>
<dbReference type="OrthoDB" id="1667155at2"/>
<gene>
    <name evidence="2" type="ORF">FZ040_12540</name>
</gene>
<evidence type="ECO:0000256" key="1">
    <source>
        <dbReference type="SAM" id="Coils"/>
    </source>
</evidence>
<proteinExistence type="predicted"/>
<sequence length="208" mass="24309">MSRGGARKGAGRKKSAIEKKMCTFRLTEDERAFMKDALAKYRKCEAMQPKPAPAPNVSESPRHEATTIVYQGYSGAGLLAHLEELYSQEYGWLQEYKKYLKSDYYDKHTLDEINLQRELIRLQIVALLPHLNHFNFDYDVKLACSPKGKAYISASKIPDIDKDIEIKAWQEPDGLDYQEENLRLAKMYRELNTEREKVRELERKQNDW</sequence>
<dbReference type="EMBL" id="VTOY01000017">
    <property type="protein sequence ID" value="TYZ20089.1"/>
    <property type="molecule type" value="Genomic_DNA"/>
</dbReference>
<dbReference type="RefSeq" id="WP_149172310.1">
    <property type="nucleotide sequence ID" value="NZ_VTOY01000017.1"/>
</dbReference>
<feature type="coiled-coil region" evidence="1">
    <location>
        <begin position="177"/>
        <end position="204"/>
    </location>
</feature>
<comment type="caution">
    <text evidence="2">The sequence shown here is derived from an EMBL/GenBank/DDBJ whole genome shotgun (WGS) entry which is preliminary data.</text>
</comment>
<organism evidence="2 3">
    <name type="scientific">Selenomonas ruminis</name>
    <dbReference type="NCBI Taxonomy" id="2593411"/>
    <lineage>
        <taxon>Bacteria</taxon>
        <taxon>Bacillati</taxon>
        <taxon>Bacillota</taxon>
        <taxon>Negativicutes</taxon>
        <taxon>Selenomonadales</taxon>
        <taxon>Selenomonadaceae</taxon>
        <taxon>Selenomonas</taxon>
    </lineage>
</organism>
<evidence type="ECO:0000313" key="2">
    <source>
        <dbReference type="EMBL" id="TYZ20089.1"/>
    </source>
</evidence>
<accession>A0A5D6VYT7</accession>
<evidence type="ECO:0000313" key="3">
    <source>
        <dbReference type="Proteomes" id="UP000323646"/>
    </source>
</evidence>
<dbReference type="AlphaFoldDB" id="A0A5D6VYT7"/>
<keyword evidence="3" id="KW-1185">Reference proteome</keyword>
<dbReference type="Proteomes" id="UP000323646">
    <property type="component" value="Unassembled WGS sequence"/>
</dbReference>
<name>A0A5D6VYT7_9FIRM</name>
<reference evidence="2 3" key="1">
    <citation type="submission" date="2019-08" db="EMBL/GenBank/DDBJ databases">
        <title>Selenomonas sp. mPRGC5 and Selenomonas sp. mPRGC8 isolated from ruminal fluid of dairy goat (Capra hircus).</title>
        <authorList>
            <person name="Poothong S."/>
            <person name="Nuengjamnong C."/>
            <person name="Tanasupawat S."/>
        </authorList>
    </citation>
    <scope>NUCLEOTIDE SEQUENCE [LARGE SCALE GENOMIC DNA]</scope>
    <source>
        <strain evidence="3">mPRGC5</strain>
    </source>
</reference>
<protein>
    <submittedName>
        <fullName evidence="2">Uncharacterized protein</fullName>
    </submittedName>
</protein>